<reference evidence="2" key="1">
    <citation type="submission" date="2016-03" db="EMBL/GenBank/DDBJ databases">
        <authorList>
            <person name="Devillers Hugo."/>
        </authorList>
    </citation>
    <scope>NUCLEOTIDE SEQUENCE [LARGE SCALE GENOMIC DNA]</scope>
</reference>
<dbReference type="EMBL" id="LT598484">
    <property type="protein sequence ID" value="SCV01767.1"/>
    <property type="molecule type" value="Genomic_DNA"/>
</dbReference>
<sequence length="155" mass="17103">MEPQRIITMHMVGVLVLCKGCWREKRCCLCHILRLCRRSTNVTQGTQGCVLRITSLQFRSAAPETITKLPESMIVIIHLKSSERNAVVEATDVSGSSTASLSSSRTTHNTHQTHIASRACICNCLCFCLPGGFPIHLLSNDSNWSSSRISKNTNT</sequence>
<accession>A0A1G4KBR3</accession>
<gene>
    <name evidence="1" type="ORF">LAME_0G18360G</name>
</gene>
<keyword evidence="2" id="KW-1185">Reference proteome</keyword>
<evidence type="ECO:0000313" key="1">
    <source>
        <dbReference type="EMBL" id="SCV01767.1"/>
    </source>
</evidence>
<evidence type="ECO:0000313" key="2">
    <source>
        <dbReference type="Proteomes" id="UP000191144"/>
    </source>
</evidence>
<protein>
    <submittedName>
        <fullName evidence="1">LAME_0G18360g1_1</fullName>
    </submittedName>
</protein>
<dbReference type="AlphaFoldDB" id="A0A1G4KBR3"/>
<organism evidence="1 2">
    <name type="scientific">Lachancea meyersii CBS 8951</name>
    <dbReference type="NCBI Taxonomy" id="1266667"/>
    <lineage>
        <taxon>Eukaryota</taxon>
        <taxon>Fungi</taxon>
        <taxon>Dikarya</taxon>
        <taxon>Ascomycota</taxon>
        <taxon>Saccharomycotina</taxon>
        <taxon>Saccharomycetes</taxon>
        <taxon>Saccharomycetales</taxon>
        <taxon>Saccharomycetaceae</taxon>
        <taxon>Lachancea</taxon>
    </lineage>
</organism>
<dbReference type="Proteomes" id="UP000191144">
    <property type="component" value="Chromosome G"/>
</dbReference>
<proteinExistence type="predicted"/>
<name>A0A1G4KBR3_9SACH</name>